<feature type="compositionally biased region" description="Basic and acidic residues" evidence="2">
    <location>
        <begin position="50"/>
        <end position="66"/>
    </location>
</feature>
<sequence>MYSPYTNAPPIHRKAGIIAISSSKCEVLLIQDKRIYNSPSRGNGWGLPKGKRDGYETPAETAKREFREETSLDIELDKSIPDFIHSYISNGIVPKDIRIHYFIHQLDCNFKCPNIDTEEIKQIKLVNINELEQYLNEHNGTNIIKFIREMTVDYIDPLT</sequence>
<evidence type="ECO:0000256" key="2">
    <source>
        <dbReference type="SAM" id="MobiDB-lite"/>
    </source>
</evidence>
<dbReference type="InterPro" id="IPR000086">
    <property type="entry name" value="NUDIX_hydrolase_dom"/>
</dbReference>
<accession>A0A6C0LNC2</accession>
<dbReference type="Pfam" id="PF00293">
    <property type="entry name" value="NUDIX"/>
    <property type="match status" value="1"/>
</dbReference>
<dbReference type="AlphaFoldDB" id="A0A6C0LNC2"/>
<dbReference type="PANTHER" id="PTHR21340:SF0">
    <property type="entry name" value="BIS(5'-NUCLEOSYL)-TETRAPHOSPHATASE [ASYMMETRICAL]"/>
    <property type="match status" value="1"/>
</dbReference>
<dbReference type="InterPro" id="IPR051325">
    <property type="entry name" value="Nudix_hydrolase_domain"/>
</dbReference>
<dbReference type="GO" id="GO:0006754">
    <property type="term" value="P:ATP biosynthetic process"/>
    <property type="evidence" value="ECO:0007669"/>
    <property type="project" value="TreeGrafter"/>
</dbReference>
<dbReference type="InterPro" id="IPR015797">
    <property type="entry name" value="NUDIX_hydrolase-like_dom_sf"/>
</dbReference>
<dbReference type="GO" id="GO:0004081">
    <property type="term" value="F:bis(5'-nucleosyl)-tetraphosphatase (asymmetrical) activity"/>
    <property type="evidence" value="ECO:0007669"/>
    <property type="project" value="TreeGrafter"/>
</dbReference>
<keyword evidence="1" id="KW-0378">Hydrolase</keyword>
<feature type="domain" description="Nudix hydrolase" evidence="3">
    <location>
        <begin position="10"/>
        <end position="148"/>
    </location>
</feature>
<dbReference type="GO" id="GO:0006167">
    <property type="term" value="P:AMP biosynthetic process"/>
    <property type="evidence" value="ECO:0007669"/>
    <property type="project" value="TreeGrafter"/>
</dbReference>
<evidence type="ECO:0000256" key="1">
    <source>
        <dbReference type="ARBA" id="ARBA00022801"/>
    </source>
</evidence>
<feature type="region of interest" description="Disordered" evidence="2">
    <location>
        <begin position="46"/>
        <end position="66"/>
    </location>
</feature>
<dbReference type="PANTHER" id="PTHR21340">
    <property type="entry name" value="DIADENOSINE 5,5-P1,P4-TETRAPHOSPHATE PYROPHOSPHOHYDROLASE MUTT"/>
    <property type="match status" value="1"/>
</dbReference>
<dbReference type="Gene3D" id="3.90.79.10">
    <property type="entry name" value="Nucleoside Triphosphate Pyrophosphohydrolase"/>
    <property type="match status" value="1"/>
</dbReference>
<protein>
    <recommendedName>
        <fullName evidence="3">Nudix hydrolase domain-containing protein</fullName>
    </recommendedName>
</protein>
<dbReference type="PROSITE" id="PS51462">
    <property type="entry name" value="NUDIX"/>
    <property type="match status" value="1"/>
</dbReference>
<reference evidence="4" key="1">
    <citation type="journal article" date="2020" name="Nature">
        <title>Giant virus diversity and host interactions through global metagenomics.</title>
        <authorList>
            <person name="Schulz F."/>
            <person name="Roux S."/>
            <person name="Paez-Espino D."/>
            <person name="Jungbluth S."/>
            <person name="Walsh D.A."/>
            <person name="Denef V.J."/>
            <person name="McMahon K.D."/>
            <person name="Konstantinidis K.T."/>
            <person name="Eloe-Fadrosh E.A."/>
            <person name="Kyrpides N.C."/>
            <person name="Woyke T."/>
        </authorList>
    </citation>
    <scope>NUCLEOTIDE SEQUENCE</scope>
    <source>
        <strain evidence="4">GVMAG-M-3300027833-19</strain>
    </source>
</reference>
<dbReference type="SUPFAM" id="SSF55811">
    <property type="entry name" value="Nudix"/>
    <property type="match status" value="1"/>
</dbReference>
<evidence type="ECO:0000313" key="4">
    <source>
        <dbReference type="EMBL" id="QHU30772.1"/>
    </source>
</evidence>
<name>A0A6C0LNC2_9ZZZZ</name>
<organism evidence="4">
    <name type="scientific">viral metagenome</name>
    <dbReference type="NCBI Taxonomy" id="1070528"/>
    <lineage>
        <taxon>unclassified sequences</taxon>
        <taxon>metagenomes</taxon>
        <taxon>organismal metagenomes</taxon>
    </lineage>
</organism>
<evidence type="ECO:0000259" key="3">
    <source>
        <dbReference type="PROSITE" id="PS51462"/>
    </source>
</evidence>
<dbReference type="EMBL" id="MN740519">
    <property type="protein sequence ID" value="QHU30772.1"/>
    <property type="molecule type" value="Genomic_DNA"/>
</dbReference>
<proteinExistence type="predicted"/>